<reference evidence="8" key="1">
    <citation type="submission" date="2018-05" db="EMBL/GenBank/DDBJ databases">
        <authorList>
            <person name="Lanie J.A."/>
            <person name="Ng W.-L."/>
            <person name="Kazmierczak K.M."/>
            <person name="Andrzejewski T.M."/>
            <person name="Davidsen T.M."/>
            <person name="Wayne K.J."/>
            <person name="Tettelin H."/>
            <person name="Glass J.I."/>
            <person name="Rusch D."/>
            <person name="Podicherti R."/>
            <person name="Tsui H.-C.T."/>
            <person name="Winkler M.E."/>
        </authorList>
    </citation>
    <scope>NUCLEOTIDE SEQUENCE</scope>
</reference>
<keyword evidence="3 7" id="KW-0812">Transmembrane</keyword>
<evidence type="ECO:0000256" key="6">
    <source>
        <dbReference type="ARBA" id="ARBA00023136"/>
    </source>
</evidence>
<proteinExistence type="predicted"/>
<feature type="transmembrane region" description="Helical" evidence="7">
    <location>
        <begin position="181"/>
        <end position="203"/>
    </location>
</feature>
<keyword evidence="5" id="KW-0333">Golgi apparatus</keyword>
<feature type="transmembrane region" description="Helical" evidence="7">
    <location>
        <begin position="242"/>
        <end position="265"/>
    </location>
</feature>
<dbReference type="Pfam" id="PF02535">
    <property type="entry name" value="Zip"/>
    <property type="match status" value="1"/>
</dbReference>
<evidence type="ECO:0008006" key="9">
    <source>
        <dbReference type="Google" id="ProtNLM"/>
    </source>
</evidence>
<comment type="subcellular location">
    <subcellularLocation>
        <location evidence="1">Endomembrane system</location>
        <topology evidence="1">Multi-pass membrane protein</topology>
    </subcellularLocation>
    <subcellularLocation>
        <location evidence="2">Golgi apparatus membrane</location>
    </subcellularLocation>
</comment>
<keyword evidence="4 7" id="KW-1133">Transmembrane helix</keyword>
<accession>A0A382Q661</accession>
<evidence type="ECO:0000313" key="8">
    <source>
        <dbReference type="EMBL" id="SVC80527.1"/>
    </source>
</evidence>
<feature type="transmembrane region" description="Helical" evidence="7">
    <location>
        <begin position="6"/>
        <end position="25"/>
    </location>
</feature>
<feature type="transmembrane region" description="Helical" evidence="7">
    <location>
        <begin position="209"/>
        <end position="230"/>
    </location>
</feature>
<dbReference type="GO" id="GO:0006829">
    <property type="term" value="P:zinc ion transport"/>
    <property type="evidence" value="ECO:0007669"/>
    <property type="project" value="InterPro"/>
</dbReference>
<name>A0A382Q661_9ZZZZ</name>
<evidence type="ECO:0000256" key="2">
    <source>
        <dbReference type="ARBA" id="ARBA00004394"/>
    </source>
</evidence>
<dbReference type="AlphaFoldDB" id="A0A382Q661"/>
<keyword evidence="6 7" id="KW-0472">Membrane</keyword>
<evidence type="ECO:0000256" key="7">
    <source>
        <dbReference type="SAM" id="Phobius"/>
    </source>
</evidence>
<evidence type="ECO:0000256" key="3">
    <source>
        <dbReference type="ARBA" id="ARBA00022692"/>
    </source>
</evidence>
<organism evidence="8">
    <name type="scientific">marine metagenome</name>
    <dbReference type="NCBI Taxonomy" id="408172"/>
    <lineage>
        <taxon>unclassified sequences</taxon>
        <taxon>metagenomes</taxon>
        <taxon>ecological metagenomes</taxon>
    </lineage>
</organism>
<dbReference type="GO" id="GO:0046873">
    <property type="term" value="F:metal ion transmembrane transporter activity"/>
    <property type="evidence" value="ECO:0007669"/>
    <property type="project" value="InterPro"/>
</dbReference>
<dbReference type="EMBL" id="UINC01111943">
    <property type="protein sequence ID" value="SVC80527.1"/>
    <property type="molecule type" value="Genomic_DNA"/>
</dbReference>
<dbReference type="PANTHER" id="PTHR16133:SF0">
    <property type="entry name" value="ZINC_IRON REGULATED TRANSPORTER-RELATED PROTEIN 102B, ISOFORM E"/>
    <property type="match status" value="1"/>
</dbReference>
<feature type="transmembrane region" description="Helical" evidence="7">
    <location>
        <begin position="37"/>
        <end position="55"/>
    </location>
</feature>
<sequence>VATAPLLYAVATLAIALTAGLAPIFSKAGDSPERLRMITAIASGILLASAMFVVIPEGFELASADSDSHIEPLLLGGAILAGFILMLVLEGSGIGHAVHEEHHDHPHGHPHVHHGPTGWMLVTGLSIHAATDGLAIGSAAAVGEVVITATVFLAVLIHKAPAAFSLGVFSMHERQNRKESIRDVVIFALSTPVMIMIAFYALADLDHQTIGLALLFSAGTFLYVATVDTLPDIHNPETGREALRNVLIGVVILSLILVGADYMGLLEHTH</sequence>
<dbReference type="GO" id="GO:0000139">
    <property type="term" value="C:Golgi membrane"/>
    <property type="evidence" value="ECO:0007669"/>
    <property type="project" value="UniProtKB-SubCell"/>
</dbReference>
<protein>
    <recommendedName>
        <fullName evidence="9">Zinc/iron permease</fullName>
    </recommendedName>
</protein>
<feature type="transmembrane region" description="Helical" evidence="7">
    <location>
        <begin position="75"/>
        <end position="98"/>
    </location>
</feature>
<feature type="non-terminal residue" evidence="8">
    <location>
        <position position="1"/>
    </location>
</feature>
<gene>
    <name evidence="8" type="ORF">METZ01_LOCUS333381</name>
</gene>
<dbReference type="InterPro" id="IPR003689">
    <property type="entry name" value="ZIP"/>
</dbReference>
<dbReference type="InterPro" id="IPR045891">
    <property type="entry name" value="ZIP9"/>
</dbReference>
<evidence type="ECO:0000256" key="1">
    <source>
        <dbReference type="ARBA" id="ARBA00004127"/>
    </source>
</evidence>
<evidence type="ECO:0000256" key="5">
    <source>
        <dbReference type="ARBA" id="ARBA00023034"/>
    </source>
</evidence>
<evidence type="ECO:0000256" key="4">
    <source>
        <dbReference type="ARBA" id="ARBA00022989"/>
    </source>
</evidence>
<dbReference type="PANTHER" id="PTHR16133">
    <property type="entry name" value="SOLUTE CARRIER FAMILY 39 ZINC TRANSPORTER , MEMBER 9-RELATED"/>
    <property type="match status" value="1"/>
</dbReference>